<evidence type="ECO:0000313" key="2">
    <source>
        <dbReference type="Proteomes" id="UP000772618"/>
    </source>
</evidence>
<keyword evidence="2" id="KW-1185">Reference proteome</keyword>
<reference evidence="1 2" key="1">
    <citation type="submission" date="2021-05" db="EMBL/GenBank/DDBJ databases">
        <title>A Polyphasic approach of four new species of the genus Ohtaekwangia: Ohtaekwangia histidinii sp. nov., Ohtaekwangia cretensis sp. nov., Ohtaekwangia indiensis sp. nov., Ohtaekwangia reichenbachii sp. nov. from diverse environment.</title>
        <authorList>
            <person name="Octaviana S."/>
        </authorList>
    </citation>
    <scope>NUCLEOTIDE SEQUENCE [LARGE SCALE GENOMIC DNA]</scope>
    <source>
        <strain evidence="1 2">PWU20</strain>
    </source>
</reference>
<gene>
    <name evidence="1" type="ORF">KK060_12195</name>
</gene>
<protein>
    <submittedName>
        <fullName evidence="1">Uncharacterized protein</fullName>
    </submittedName>
</protein>
<accession>A0ABS5VT83</accession>
<dbReference type="RefSeq" id="WP_254154007.1">
    <property type="nucleotide sequence ID" value="NZ_JAHESD010000024.1"/>
</dbReference>
<dbReference type="Proteomes" id="UP000772618">
    <property type="component" value="Unassembled WGS sequence"/>
</dbReference>
<comment type="caution">
    <text evidence="1">The sequence shown here is derived from an EMBL/GenBank/DDBJ whole genome shotgun (WGS) entry which is preliminary data.</text>
</comment>
<evidence type="ECO:0000313" key="1">
    <source>
        <dbReference type="EMBL" id="MBT1704045.1"/>
    </source>
</evidence>
<dbReference type="EMBL" id="JAHESD010000024">
    <property type="protein sequence ID" value="MBT1704045.1"/>
    <property type="molecule type" value="Genomic_DNA"/>
</dbReference>
<name>A0ABS5VT83_9BACT</name>
<sequence>MQFIAGTPVGIISDALEIVEIKLWETYLLHNRTNVNQALNQFSIDHGPVENAQHEPGRIAYRFYAENWENDIKHILYENRIPVVVKPTYLHTKVSRSKALHMAEV</sequence>
<proteinExistence type="predicted"/>
<organism evidence="1 2">
    <name type="scientific">Chryseosolibacter indicus</name>
    <dbReference type="NCBI Taxonomy" id="2782351"/>
    <lineage>
        <taxon>Bacteria</taxon>
        <taxon>Pseudomonadati</taxon>
        <taxon>Bacteroidota</taxon>
        <taxon>Cytophagia</taxon>
        <taxon>Cytophagales</taxon>
        <taxon>Chryseotaleaceae</taxon>
        <taxon>Chryseosolibacter</taxon>
    </lineage>
</organism>